<accession>A0ABT3CEC5</accession>
<dbReference type="Pfam" id="PF14325">
    <property type="entry name" value="DUF4383"/>
    <property type="match status" value="1"/>
</dbReference>
<keyword evidence="1" id="KW-0472">Membrane</keyword>
<name>A0ABT3CEC5_9MYCO</name>
<keyword evidence="1" id="KW-1133">Transmembrane helix</keyword>
<proteinExistence type="predicted"/>
<evidence type="ECO:0000256" key="1">
    <source>
        <dbReference type="SAM" id="Phobius"/>
    </source>
</evidence>
<feature type="transmembrane region" description="Helical" evidence="1">
    <location>
        <begin position="59"/>
        <end position="85"/>
    </location>
</feature>
<protein>
    <submittedName>
        <fullName evidence="2">DUF4383 domain-containing protein</fullName>
    </submittedName>
</protein>
<feature type="transmembrane region" description="Helical" evidence="1">
    <location>
        <begin position="130"/>
        <end position="149"/>
    </location>
</feature>
<reference evidence="2 3" key="1">
    <citation type="journal article" date="2022" name="BMC Genomics">
        <title>Comparative genome analysis of mycobacteria focusing on tRNA and non-coding RNA.</title>
        <authorList>
            <person name="Behra P.R.K."/>
            <person name="Pettersson B.M.F."/>
            <person name="Ramesh M."/>
            <person name="Das S."/>
            <person name="Dasgupta S."/>
            <person name="Kirsebom L.A."/>
        </authorList>
    </citation>
    <scope>NUCLEOTIDE SEQUENCE [LARGE SCALE GENOMIC DNA]</scope>
    <source>
        <strain evidence="2 3">DSM 44078</strain>
    </source>
</reference>
<dbReference type="Proteomes" id="UP001526201">
    <property type="component" value="Unassembled WGS sequence"/>
</dbReference>
<feature type="transmembrane region" description="Helical" evidence="1">
    <location>
        <begin position="92"/>
        <end position="110"/>
    </location>
</feature>
<feature type="transmembrane region" description="Helical" evidence="1">
    <location>
        <begin position="14"/>
        <end position="39"/>
    </location>
</feature>
<keyword evidence="1" id="KW-0812">Transmembrane</keyword>
<sequence>MVTKNRAARKRRTYTGLLAVQGAAIVMGAAFLLIGILGFTPGVTAHLDSIQLVGYRSGALLFDVFQVSVVQNLSHVAFGIVGLLLARSYAMARAYLLIGGLLFLGLWIWGLLMHPVSAANVLPINNADNWLHLGLGVTMTVLALTLAGARVPTGAGGEELVPPPE</sequence>
<organism evidence="2 3">
    <name type="scientific">Mycolicibacterium komossense</name>
    <dbReference type="NCBI Taxonomy" id="1779"/>
    <lineage>
        <taxon>Bacteria</taxon>
        <taxon>Bacillati</taxon>
        <taxon>Actinomycetota</taxon>
        <taxon>Actinomycetes</taxon>
        <taxon>Mycobacteriales</taxon>
        <taxon>Mycobacteriaceae</taxon>
        <taxon>Mycolicibacterium</taxon>
    </lineage>
</organism>
<dbReference type="EMBL" id="JACKTY010000030">
    <property type="protein sequence ID" value="MCV7227830.1"/>
    <property type="molecule type" value="Genomic_DNA"/>
</dbReference>
<gene>
    <name evidence="2" type="ORF">H7J73_17550</name>
</gene>
<comment type="caution">
    <text evidence="2">The sequence shown here is derived from an EMBL/GenBank/DDBJ whole genome shotgun (WGS) entry which is preliminary data.</text>
</comment>
<evidence type="ECO:0000313" key="2">
    <source>
        <dbReference type="EMBL" id="MCV7227830.1"/>
    </source>
</evidence>
<keyword evidence="3" id="KW-1185">Reference proteome</keyword>
<evidence type="ECO:0000313" key="3">
    <source>
        <dbReference type="Proteomes" id="UP001526201"/>
    </source>
</evidence>
<dbReference type="RefSeq" id="WP_264068837.1">
    <property type="nucleotide sequence ID" value="NZ_JACKTY010000030.1"/>
</dbReference>